<evidence type="ECO:0000256" key="5">
    <source>
        <dbReference type="ARBA" id="ARBA00023235"/>
    </source>
</evidence>
<comment type="similarity">
    <text evidence="7">Belongs to the xylose isomerase family.</text>
</comment>
<keyword evidence="4 7" id="KW-0479">Metal-binding</keyword>
<dbReference type="InterPro" id="IPR001998">
    <property type="entry name" value="Xylose_isomerase"/>
</dbReference>
<comment type="caution">
    <text evidence="10">The sequence shown here is derived from an EMBL/GenBank/DDBJ whole genome shotgun (WGS) entry which is preliminary data.</text>
</comment>
<sequence>MSRFKFSVGPWNVHTGADSYGPETRKPIDLEAKFAKFAELGFSAVQFHDDDAVPDMNNMTDAEIKEYARGVKKLLDKYGLKAEFVAPRLWMDPRTQDGGYMSSREADREFAMWRSYRSIDIARELGTDLIVLWLAREGTLCAESKSPVWATKQLVEAINKMLEYDKGIRVCIEPKPNEPIDRSICGTMGHVMAISAATIDPKRVGGNLESAHAILAGLDPANEIGFALAFDKLFTVHLNDQNGIRYDQDKSFGVENLRAAFNQVKVLMENNYGSKGEYVGLDVKAMRTTSDEDSYEHLKNSLAVFRALEEKAARWDYDYTGKLIADRKFEQLEMYTMNLLMGIDA</sequence>
<keyword evidence="6 7" id="KW-0119">Carbohydrate metabolism</keyword>
<comment type="catalytic activity">
    <reaction evidence="7">
        <text>alpha-D-xylose = alpha-D-xylulofuranose</text>
        <dbReference type="Rhea" id="RHEA:22816"/>
        <dbReference type="ChEBI" id="CHEBI:28518"/>
        <dbReference type="ChEBI" id="CHEBI:188998"/>
        <dbReference type="EC" id="5.3.1.5"/>
    </reaction>
</comment>
<organism evidence="10 11">
    <name type="scientific">Candidatus Pullichristensenella stercorigallinarum</name>
    <dbReference type="NCBI Taxonomy" id="2840909"/>
    <lineage>
        <taxon>Bacteria</taxon>
        <taxon>Bacillati</taxon>
        <taxon>Bacillota</taxon>
        <taxon>Clostridia</taxon>
        <taxon>Candidatus Pullichristensenella</taxon>
    </lineage>
</organism>
<dbReference type="GO" id="GO:0005737">
    <property type="term" value="C:cytoplasm"/>
    <property type="evidence" value="ECO:0007669"/>
    <property type="project" value="UniProtKB-SubCell"/>
</dbReference>
<evidence type="ECO:0000313" key="10">
    <source>
        <dbReference type="EMBL" id="HIQ82313.1"/>
    </source>
</evidence>
<dbReference type="AlphaFoldDB" id="A0A9D1CW67"/>
<keyword evidence="7" id="KW-0859">Xylose metabolism</keyword>
<dbReference type="PRINTS" id="PR00688">
    <property type="entry name" value="XYLOSISMRASE"/>
</dbReference>
<dbReference type="GO" id="GO:0042732">
    <property type="term" value="P:D-xylose metabolic process"/>
    <property type="evidence" value="ECO:0007669"/>
    <property type="project" value="UniProtKB-KW"/>
</dbReference>
<keyword evidence="3" id="KW-0963">Cytoplasm</keyword>
<dbReference type="InterPro" id="IPR013022">
    <property type="entry name" value="Xyl_isomerase-like_TIM-brl"/>
</dbReference>
<dbReference type="InterPro" id="IPR050312">
    <property type="entry name" value="IolE/XylAMocC-like"/>
</dbReference>
<evidence type="ECO:0000256" key="6">
    <source>
        <dbReference type="ARBA" id="ARBA00023277"/>
    </source>
</evidence>
<feature type="domain" description="Xylose isomerase-like TIM barrel" evidence="9">
    <location>
        <begin position="34"/>
        <end position="250"/>
    </location>
</feature>
<evidence type="ECO:0000313" key="11">
    <source>
        <dbReference type="Proteomes" id="UP000824260"/>
    </source>
</evidence>
<dbReference type="EMBL" id="DVFZ01000045">
    <property type="protein sequence ID" value="HIQ82313.1"/>
    <property type="molecule type" value="Genomic_DNA"/>
</dbReference>
<proteinExistence type="inferred from homology"/>
<evidence type="ECO:0000256" key="2">
    <source>
        <dbReference type="ARBA" id="ARBA00018232"/>
    </source>
</evidence>
<gene>
    <name evidence="10" type="ORF">IAA52_04350</name>
</gene>
<dbReference type="PROSITE" id="PS51415">
    <property type="entry name" value="XYLOSE_ISOMERASE"/>
    <property type="match status" value="1"/>
</dbReference>
<dbReference type="InterPro" id="IPR036237">
    <property type="entry name" value="Xyl_isomerase-like_sf"/>
</dbReference>
<reference evidence="10" key="1">
    <citation type="submission" date="2020-10" db="EMBL/GenBank/DDBJ databases">
        <authorList>
            <person name="Gilroy R."/>
        </authorList>
    </citation>
    <scope>NUCLEOTIDE SEQUENCE</scope>
    <source>
        <strain evidence="10">ChiSjej6B24-2974</strain>
    </source>
</reference>
<dbReference type="GO" id="GO:0009045">
    <property type="term" value="F:xylose isomerase activity"/>
    <property type="evidence" value="ECO:0007669"/>
    <property type="project" value="UniProtKB-EC"/>
</dbReference>
<evidence type="ECO:0000256" key="7">
    <source>
        <dbReference type="RuleBase" id="RU000609"/>
    </source>
</evidence>
<evidence type="ECO:0000259" key="9">
    <source>
        <dbReference type="Pfam" id="PF01261"/>
    </source>
</evidence>
<comment type="subcellular location">
    <subcellularLocation>
        <location evidence="1 8">Cytoplasm</location>
    </subcellularLocation>
</comment>
<name>A0A9D1CW67_9FIRM</name>
<dbReference type="SUPFAM" id="SSF51658">
    <property type="entry name" value="Xylose isomerase-like"/>
    <property type="match status" value="1"/>
</dbReference>
<protein>
    <recommendedName>
        <fullName evidence="2 7">Xylose isomerase</fullName>
        <ecNumber evidence="7">5.3.1.5</ecNumber>
    </recommendedName>
</protein>
<evidence type="ECO:0000256" key="8">
    <source>
        <dbReference type="RuleBase" id="RU000610"/>
    </source>
</evidence>
<dbReference type="GO" id="GO:0046872">
    <property type="term" value="F:metal ion binding"/>
    <property type="evidence" value="ECO:0007669"/>
    <property type="project" value="UniProtKB-KW"/>
</dbReference>
<dbReference type="PANTHER" id="PTHR12110">
    <property type="entry name" value="HYDROXYPYRUVATE ISOMERASE"/>
    <property type="match status" value="1"/>
</dbReference>
<comment type="subunit">
    <text evidence="8">Homotetramer.</text>
</comment>
<evidence type="ECO:0000256" key="1">
    <source>
        <dbReference type="ARBA" id="ARBA00004496"/>
    </source>
</evidence>
<keyword evidence="5 7" id="KW-0413">Isomerase</keyword>
<accession>A0A9D1CW67</accession>
<dbReference type="Proteomes" id="UP000824260">
    <property type="component" value="Unassembled WGS sequence"/>
</dbReference>
<dbReference type="Pfam" id="PF01261">
    <property type="entry name" value="AP_endonuc_2"/>
    <property type="match status" value="1"/>
</dbReference>
<dbReference type="PANTHER" id="PTHR12110:SF52">
    <property type="entry name" value="XYLOSE ISOMERASE"/>
    <property type="match status" value="1"/>
</dbReference>
<dbReference type="EC" id="5.3.1.5" evidence="7"/>
<reference evidence="10" key="2">
    <citation type="journal article" date="2021" name="PeerJ">
        <title>Extensive microbial diversity within the chicken gut microbiome revealed by metagenomics and culture.</title>
        <authorList>
            <person name="Gilroy R."/>
            <person name="Ravi A."/>
            <person name="Getino M."/>
            <person name="Pursley I."/>
            <person name="Horton D.L."/>
            <person name="Alikhan N.F."/>
            <person name="Baker D."/>
            <person name="Gharbi K."/>
            <person name="Hall N."/>
            <person name="Watson M."/>
            <person name="Adriaenssens E.M."/>
            <person name="Foster-Nyarko E."/>
            <person name="Jarju S."/>
            <person name="Secka A."/>
            <person name="Antonio M."/>
            <person name="Oren A."/>
            <person name="Chaudhuri R.R."/>
            <person name="La Ragione R."/>
            <person name="Hildebrand F."/>
            <person name="Pallen M.J."/>
        </authorList>
    </citation>
    <scope>NUCLEOTIDE SEQUENCE</scope>
    <source>
        <strain evidence="10">ChiSjej6B24-2974</strain>
    </source>
</reference>
<evidence type="ECO:0000256" key="4">
    <source>
        <dbReference type="ARBA" id="ARBA00022723"/>
    </source>
</evidence>
<dbReference type="Gene3D" id="3.20.20.150">
    <property type="entry name" value="Divalent-metal-dependent TIM barrel enzymes"/>
    <property type="match status" value="1"/>
</dbReference>
<evidence type="ECO:0000256" key="3">
    <source>
        <dbReference type="ARBA" id="ARBA00022490"/>
    </source>
</evidence>